<dbReference type="SUPFAM" id="SSF51905">
    <property type="entry name" value="FAD/NAD(P)-binding domain"/>
    <property type="match status" value="1"/>
</dbReference>
<evidence type="ECO:0000313" key="7">
    <source>
        <dbReference type="Proteomes" id="UP001381693"/>
    </source>
</evidence>
<evidence type="ECO:0000313" key="6">
    <source>
        <dbReference type="EMBL" id="KAK7079422.1"/>
    </source>
</evidence>
<comment type="caution">
    <text evidence="6">The sequence shown here is derived from an EMBL/GenBank/DDBJ whole genome shotgun (WGS) entry which is preliminary data.</text>
</comment>
<gene>
    <name evidence="6" type="ORF">SK128_025095</name>
</gene>
<reference evidence="6 7" key="1">
    <citation type="submission" date="2023-11" db="EMBL/GenBank/DDBJ databases">
        <title>Halocaridina rubra genome assembly.</title>
        <authorList>
            <person name="Smith C."/>
        </authorList>
    </citation>
    <scope>NUCLEOTIDE SEQUENCE [LARGE SCALE GENOMIC DNA]</scope>
    <source>
        <strain evidence="6">EP-1</strain>
        <tissue evidence="6">Whole</tissue>
    </source>
</reference>
<dbReference type="PANTHER" id="PTHR48467">
    <property type="entry name" value="GLUTAMATE SYNTHASE 1 [NADH], CHLOROPLASTIC-LIKE"/>
    <property type="match status" value="1"/>
</dbReference>
<dbReference type="Proteomes" id="UP001381693">
    <property type="component" value="Unassembled WGS sequence"/>
</dbReference>
<evidence type="ECO:0000256" key="2">
    <source>
        <dbReference type="ARBA" id="ARBA00022630"/>
    </source>
</evidence>
<keyword evidence="2" id="KW-0285">Flavoprotein</keyword>
<evidence type="ECO:0000256" key="5">
    <source>
        <dbReference type="ARBA" id="ARBA00023002"/>
    </source>
</evidence>
<dbReference type="Gene3D" id="3.50.50.60">
    <property type="entry name" value="FAD/NAD(P)-binding domain"/>
    <property type="match status" value="1"/>
</dbReference>
<dbReference type="AlphaFoldDB" id="A0AAN8X820"/>
<evidence type="ECO:0000256" key="3">
    <source>
        <dbReference type="ARBA" id="ARBA00022827"/>
    </source>
</evidence>
<name>A0AAN8X820_HALRR</name>
<sequence length="128" mass="14227">MINIPGESLPNVFSARRFVGWYNGLPDDVDLNVNLDVESVAVIGQGNVAVDVARILLTPLHILKKTDIPENVLDLLSKSRVKRIVLIGRRGPEHVALTIKELREMIKLEGCHPQLKPADYQHLPALIP</sequence>
<dbReference type="PANTHER" id="PTHR48467:SF1">
    <property type="entry name" value="GLUTAMATE SYNTHASE 1 [NADH], CHLOROPLASTIC-LIKE"/>
    <property type="match status" value="1"/>
</dbReference>
<keyword evidence="3" id="KW-0274">FAD</keyword>
<evidence type="ECO:0000256" key="4">
    <source>
        <dbReference type="ARBA" id="ARBA00022857"/>
    </source>
</evidence>
<protein>
    <submittedName>
        <fullName evidence="6">Uncharacterized protein</fullName>
    </submittedName>
</protein>
<organism evidence="6 7">
    <name type="scientific">Halocaridina rubra</name>
    <name type="common">Hawaiian red shrimp</name>
    <dbReference type="NCBI Taxonomy" id="373956"/>
    <lineage>
        <taxon>Eukaryota</taxon>
        <taxon>Metazoa</taxon>
        <taxon>Ecdysozoa</taxon>
        <taxon>Arthropoda</taxon>
        <taxon>Crustacea</taxon>
        <taxon>Multicrustacea</taxon>
        <taxon>Malacostraca</taxon>
        <taxon>Eumalacostraca</taxon>
        <taxon>Eucarida</taxon>
        <taxon>Decapoda</taxon>
        <taxon>Pleocyemata</taxon>
        <taxon>Caridea</taxon>
        <taxon>Atyoidea</taxon>
        <taxon>Atyidae</taxon>
        <taxon>Halocaridina</taxon>
    </lineage>
</organism>
<dbReference type="InterPro" id="IPR036188">
    <property type="entry name" value="FAD/NAD-bd_sf"/>
</dbReference>
<keyword evidence="5" id="KW-0560">Oxidoreductase</keyword>
<dbReference type="EMBL" id="JAXCGZ010007087">
    <property type="protein sequence ID" value="KAK7079422.1"/>
    <property type="molecule type" value="Genomic_DNA"/>
</dbReference>
<keyword evidence="7" id="KW-1185">Reference proteome</keyword>
<dbReference type="GO" id="GO:0016491">
    <property type="term" value="F:oxidoreductase activity"/>
    <property type="evidence" value="ECO:0007669"/>
    <property type="project" value="UniProtKB-KW"/>
</dbReference>
<evidence type="ECO:0000256" key="1">
    <source>
        <dbReference type="ARBA" id="ARBA00001974"/>
    </source>
</evidence>
<dbReference type="InterPro" id="IPR055275">
    <property type="entry name" value="Ferredox_Rdtase"/>
</dbReference>
<proteinExistence type="predicted"/>
<keyword evidence="4" id="KW-0521">NADP</keyword>
<comment type="cofactor">
    <cofactor evidence="1">
        <name>FAD</name>
        <dbReference type="ChEBI" id="CHEBI:57692"/>
    </cofactor>
</comment>
<accession>A0AAN8X820</accession>
<feature type="non-terminal residue" evidence="6">
    <location>
        <position position="128"/>
    </location>
</feature>